<organism evidence="2 3">
    <name type="scientific">Marasmius oreades</name>
    <name type="common">fairy-ring Marasmius</name>
    <dbReference type="NCBI Taxonomy" id="181124"/>
    <lineage>
        <taxon>Eukaryota</taxon>
        <taxon>Fungi</taxon>
        <taxon>Dikarya</taxon>
        <taxon>Basidiomycota</taxon>
        <taxon>Agaricomycotina</taxon>
        <taxon>Agaricomycetes</taxon>
        <taxon>Agaricomycetidae</taxon>
        <taxon>Agaricales</taxon>
        <taxon>Marasmiineae</taxon>
        <taxon>Marasmiaceae</taxon>
        <taxon>Marasmius</taxon>
    </lineage>
</organism>
<dbReference type="EMBL" id="CM032182">
    <property type="protein sequence ID" value="KAG7096651.1"/>
    <property type="molecule type" value="Genomic_DNA"/>
</dbReference>
<protein>
    <submittedName>
        <fullName evidence="2">Uncharacterized protein</fullName>
    </submittedName>
</protein>
<feature type="region of interest" description="Disordered" evidence="1">
    <location>
        <begin position="1"/>
        <end position="50"/>
    </location>
</feature>
<gene>
    <name evidence="2" type="ORF">E1B28_004067</name>
</gene>
<keyword evidence="3" id="KW-1185">Reference proteome</keyword>
<dbReference type="GeneID" id="66073143"/>
<comment type="caution">
    <text evidence="2">The sequence shown here is derived from an EMBL/GenBank/DDBJ whole genome shotgun (WGS) entry which is preliminary data.</text>
</comment>
<proteinExistence type="predicted"/>
<evidence type="ECO:0000313" key="2">
    <source>
        <dbReference type="EMBL" id="KAG7096651.1"/>
    </source>
</evidence>
<sequence>MPDTWSSGGKRKRKQTLRGQASLAREMAAASRNTDKTAIGNDQDPLEDGYTQADKENDLEAVTSVQQARGDHFKAERDKFSKKARYWKGETEESRKSDSEEDYYR</sequence>
<feature type="compositionally biased region" description="Basic and acidic residues" evidence="1">
    <location>
        <begin position="69"/>
        <end position="105"/>
    </location>
</feature>
<reference evidence="2" key="1">
    <citation type="journal article" date="2021" name="Genome Biol. Evol.">
        <title>The assembled and annotated genome of the fairy-ring fungus Marasmius oreades.</title>
        <authorList>
            <person name="Hiltunen M."/>
            <person name="Ament-Velasquez S.L."/>
            <person name="Johannesson H."/>
        </authorList>
    </citation>
    <scope>NUCLEOTIDE SEQUENCE</scope>
    <source>
        <strain evidence="2">03SP1</strain>
    </source>
</reference>
<evidence type="ECO:0000313" key="3">
    <source>
        <dbReference type="Proteomes" id="UP001049176"/>
    </source>
</evidence>
<accession>A0A9P7UXT9</accession>
<dbReference type="KEGG" id="more:E1B28_004067"/>
<dbReference type="AlphaFoldDB" id="A0A9P7UXT9"/>
<name>A0A9P7UXT9_9AGAR</name>
<dbReference type="RefSeq" id="XP_043013121.1">
    <property type="nucleotide sequence ID" value="XM_043148522.1"/>
</dbReference>
<feature type="region of interest" description="Disordered" evidence="1">
    <location>
        <begin position="64"/>
        <end position="105"/>
    </location>
</feature>
<dbReference type="Proteomes" id="UP001049176">
    <property type="component" value="Chromosome 2"/>
</dbReference>
<evidence type="ECO:0000256" key="1">
    <source>
        <dbReference type="SAM" id="MobiDB-lite"/>
    </source>
</evidence>